<accession>A0ABV5AVB5</accession>
<evidence type="ECO:0000313" key="3">
    <source>
        <dbReference type="Proteomes" id="UP001580346"/>
    </source>
</evidence>
<evidence type="ECO:0000259" key="1">
    <source>
        <dbReference type="PROSITE" id="PS50126"/>
    </source>
</evidence>
<dbReference type="InterPro" id="IPR012340">
    <property type="entry name" value="NA-bd_OB-fold"/>
</dbReference>
<organism evidence="2 3">
    <name type="scientific">Paenibacillus enshidis</name>
    <dbReference type="NCBI Taxonomy" id="1458439"/>
    <lineage>
        <taxon>Bacteria</taxon>
        <taxon>Bacillati</taxon>
        <taxon>Bacillota</taxon>
        <taxon>Bacilli</taxon>
        <taxon>Bacillales</taxon>
        <taxon>Paenibacillaceae</taxon>
        <taxon>Paenibacillus</taxon>
    </lineage>
</organism>
<dbReference type="InterPro" id="IPR003029">
    <property type="entry name" value="S1_domain"/>
</dbReference>
<evidence type="ECO:0000313" key="2">
    <source>
        <dbReference type="EMBL" id="MFB5268154.1"/>
    </source>
</evidence>
<gene>
    <name evidence="2" type="ORF">ACE41H_15405</name>
</gene>
<feature type="domain" description="S1 motif" evidence="1">
    <location>
        <begin position="127"/>
        <end position="195"/>
    </location>
</feature>
<proteinExistence type="predicted"/>
<sequence length="282" mass="32164">MNEALTINKMARYEKALKHKEILSGRVSSIEEHMPYGQKMSCAIVELDHGLKGMIYESQFDSQQYRSLVGFVDHTIDFMVLDVKQQGLDAGLQVFDKENGIVLLSRIQALEVLRENFWSLPDEELIDHVVVGAVSGFEDRAIYLLVNGVDCYLSKKDYEYDWNESMKKKLPLGAKVTVKIKEIDRDKGRVHVSRKELMENPWDRVHENFGVGNFYSGKVINEVQGTGLFVKVKPGIHALCWFPNRRPEGSLLGKSVTVRVKSINKDTQRMAGNIVSFPHEVY</sequence>
<dbReference type="SUPFAM" id="SSF50249">
    <property type="entry name" value="Nucleic acid-binding proteins"/>
    <property type="match status" value="2"/>
</dbReference>
<protein>
    <submittedName>
        <fullName evidence="2">30S ribosomal protein S1</fullName>
    </submittedName>
</protein>
<dbReference type="SMART" id="SM00316">
    <property type="entry name" value="S1"/>
    <property type="match status" value="2"/>
</dbReference>
<dbReference type="Proteomes" id="UP001580346">
    <property type="component" value="Unassembled WGS sequence"/>
</dbReference>
<keyword evidence="2" id="KW-0689">Ribosomal protein</keyword>
<dbReference type="PROSITE" id="PS50126">
    <property type="entry name" value="S1"/>
    <property type="match status" value="1"/>
</dbReference>
<name>A0ABV5AVB5_9BACL</name>
<dbReference type="RefSeq" id="WP_375356304.1">
    <property type="nucleotide sequence ID" value="NZ_JBHHMI010000013.1"/>
</dbReference>
<dbReference type="EMBL" id="JBHHMI010000013">
    <property type="protein sequence ID" value="MFB5268154.1"/>
    <property type="molecule type" value="Genomic_DNA"/>
</dbReference>
<keyword evidence="3" id="KW-1185">Reference proteome</keyword>
<dbReference type="GO" id="GO:0005840">
    <property type="term" value="C:ribosome"/>
    <property type="evidence" value="ECO:0007669"/>
    <property type="project" value="UniProtKB-KW"/>
</dbReference>
<dbReference type="Gene3D" id="2.40.50.140">
    <property type="entry name" value="Nucleic acid-binding proteins"/>
    <property type="match status" value="1"/>
</dbReference>
<keyword evidence="2" id="KW-0687">Ribonucleoprotein</keyword>
<reference evidence="2 3" key="1">
    <citation type="submission" date="2024-09" db="EMBL/GenBank/DDBJ databases">
        <title>Paenibacillus zeirhizospherea sp. nov., isolated from surface of the maize (Zea mays) roots in a horticulture field, Hungary.</title>
        <authorList>
            <person name="Marton D."/>
            <person name="Farkas M."/>
            <person name="Bedics A."/>
            <person name="Toth E."/>
            <person name="Tancsics A."/>
            <person name="Boka K."/>
            <person name="Maroti G."/>
            <person name="Kriszt B."/>
            <person name="Cserhati M."/>
        </authorList>
    </citation>
    <scope>NUCLEOTIDE SEQUENCE [LARGE SCALE GENOMIC DNA]</scope>
    <source>
        <strain evidence="2 3">KCTC 33519</strain>
    </source>
</reference>
<comment type="caution">
    <text evidence="2">The sequence shown here is derived from an EMBL/GenBank/DDBJ whole genome shotgun (WGS) entry which is preliminary data.</text>
</comment>